<protein>
    <submittedName>
        <fullName evidence="1">Uncharacterized protein</fullName>
    </submittedName>
</protein>
<organism evidence="1">
    <name type="scientific">marine sediment metagenome</name>
    <dbReference type="NCBI Taxonomy" id="412755"/>
    <lineage>
        <taxon>unclassified sequences</taxon>
        <taxon>metagenomes</taxon>
        <taxon>ecological metagenomes</taxon>
    </lineage>
</organism>
<dbReference type="EMBL" id="BARS01059360">
    <property type="protein sequence ID" value="GAG44555.1"/>
    <property type="molecule type" value="Genomic_DNA"/>
</dbReference>
<accession>X0XMZ5</accession>
<gene>
    <name evidence="1" type="ORF">S01H1_86026</name>
</gene>
<evidence type="ECO:0000313" key="1">
    <source>
        <dbReference type="EMBL" id="GAG44555.1"/>
    </source>
</evidence>
<dbReference type="AlphaFoldDB" id="X0XMZ5"/>
<proteinExistence type="predicted"/>
<feature type="non-terminal residue" evidence="1">
    <location>
        <position position="1"/>
    </location>
</feature>
<comment type="caution">
    <text evidence="1">The sequence shown here is derived from an EMBL/GenBank/DDBJ whole genome shotgun (WGS) entry which is preliminary data.</text>
</comment>
<name>X0XMZ5_9ZZZZ</name>
<sequence length="30" mass="3669">LYNIWNIDVLGTEFDEDWLWEMAHTLTITE</sequence>
<reference evidence="1" key="1">
    <citation type="journal article" date="2014" name="Front. Microbiol.">
        <title>High frequency of phylogenetically diverse reductive dehalogenase-homologous genes in deep subseafloor sedimentary metagenomes.</title>
        <authorList>
            <person name="Kawai M."/>
            <person name="Futagami T."/>
            <person name="Toyoda A."/>
            <person name="Takaki Y."/>
            <person name="Nishi S."/>
            <person name="Hori S."/>
            <person name="Arai W."/>
            <person name="Tsubouchi T."/>
            <person name="Morono Y."/>
            <person name="Uchiyama I."/>
            <person name="Ito T."/>
            <person name="Fujiyama A."/>
            <person name="Inagaki F."/>
            <person name="Takami H."/>
        </authorList>
    </citation>
    <scope>NUCLEOTIDE SEQUENCE</scope>
    <source>
        <strain evidence="1">Expedition CK06-06</strain>
    </source>
</reference>